<dbReference type="SUPFAM" id="SSF141868">
    <property type="entry name" value="EAL domain-like"/>
    <property type="match status" value="1"/>
</dbReference>
<dbReference type="Proteomes" id="UP000657592">
    <property type="component" value="Unassembled WGS sequence"/>
</dbReference>
<dbReference type="InterPro" id="IPR043128">
    <property type="entry name" value="Rev_trsase/Diguanyl_cyclase"/>
</dbReference>
<proteinExistence type="predicted"/>
<dbReference type="EMBL" id="BMJY01000021">
    <property type="protein sequence ID" value="GGH50383.1"/>
    <property type="molecule type" value="Genomic_DNA"/>
</dbReference>
<dbReference type="PROSITE" id="PS50883">
    <property type="entry name" value="EAL"/>
    <property type="match status" value="1"/>
</dbReference>
<dbReference type="PANTHER" id="PTHR33121">
    <property type="entry name" value="CYCLIC DI-GMP PHOSPHODIESTERASE PDEF"/>
    <property type="match status" value="1"/>
</dbReference>
<keyword evidence="1" id="KW-0472">Membrane</keyword>
<dbReference type="Pfam" id="PF00990">
    <property type="entry name" value="GGDEF"/>
    <property type="match status" value="1"/>
</dbReference>
<dbReference type="CDD" id="cd01948">
    <property type="entry name" value="EAL"/>
    <property type="match status" value="1"/>
</dbReference>
<feature type="transmembrane region" description="Helical" evidence="1">
    <location>
        <begin position="112"/>
        <end position="129"/>
    </location>
</feature>
<dbReference type="NCBIfam" id="TIGR00254">
    <property type="entry name" value="GGDEF"/>
    <property type="match status" value="1"/>
</dbReference>
<dbReference type="SMART" id="SM00052">
    <property type="entry name" value="EAL"/>
    <property type="match status" value="1"/>
</dbReference>
<dbReference type="SMART" id="SM00267">
    <property type="entry name" value="GGDEF"/>
    <property type="match status" value="1"/>
</dbReference>
<evidence type="ECO:0000256" key="1">
    <source>
        <dbReference type="SAM" id="Phobius"/>
    </source>
</evidence>
<sequence length="785" mass="83510">MMVRLARATPRYLVFVASALLLVAYLGALAAATPWPALADDGVLILLTIVGAGLSAGVRVPVSSIAPAVHLGIVAALLGAAAPEAPGPALLLAWSVGVIIGLVLFWGPTPRVVETGAAIALGGLPYLLVWRAVTAAGLPDVLACVLATAAYVVVRLAIPVAACVVRGSALGEVLRSLSPGRIATAALANVVLTMVARAAGGALENLVVELTAPQIATIVHGLVGTVALAIVVRAEAIAGRVRLDAVLAAARQLPWPEQADDFALAREYAAAATGADEVRIAQERTTRSSELSAAVRAPGEDERFLVVTRRRGRPPFRSDDARALEAVASMATETLRVGRQVRDLRAEARTDPLTGLPNYHEFQSAVRRANETRLPGRGIAVLSIDLAGFKAVSAQHGRDFADRVLQVFAERLRGSVRPSDTVARVGDDEFGVVFHDLADRADAELVAGRLLHAAGAPFTIDNTVLALTVTSGLAYSAEREEDPGRLVRDAGDRSFTAPGVSLVGGQAWSVVTPLPEGVVTGSDLSRAIRESIDSSDFGLAYQPIVDNVMGTAIGLEALLRCRPHGFGDVSPTLVVHEARRLGRLDALTGRILERVHADAASFRELAPDLDDVHVNVEVDQVLGSELRETIRALRAEHPGTRLTLELTENSLGRTSDAVMDGLQELRELGVVFALDDFGQAYSTMLAIVEFPFDVLKIDRALIRDLSAQKTQHVIRSLALLSRKLNVRMVVEGVETIEERDRLARLGVRYMQGYFFQRPVDADVLRGLLRERGASVPNATRPDLVD</sequence>
<dbReference type="Gene3D" id="3.30.70.270">
    <property type="match status" value="1"/>
</dbReference>
<gene>
    <name evidence="4" type="ORF">GCM10010921_29100</name>
</gene>
<dbReference type="GO" id="GO:0071111">
    <property type="term" value="F:cyclic-guanylate-specific phosphodiesterase activity"/>
    <property type="evidence" value="ECO:0007669"/>
    <property type="project" value="InterPro"/>
</dbReference>
<evidence type="ECO:0000259" key="2">
    <source>
        <dbReference type="PROSITE" id="PS50883"/>
    </source>
</evidence>
<comment type="caution">
    <text evidence="4">The sequence shown here is derived from an EMBL/GenBank/DDBJ whole genome shotgun (WGS) entry which is preliminary data.</text>
</comment>
<accession>A0A917MN26</accession>
<feature type="domain" description="GGDEF" evidence="3">
    <location>
        <begin position="377"/>
        <end position="513"/>
    </location>
</feature>
<keyword evidence="5" id="KW-1185">Reference proteome</keyword>
<feature type="transmembrane region" description="Helical" evidence="1">
    <location>
        <begin position="141"/>
        <end position="162"/>
    </location>
</feature>
<dbReference type="InterPro" id="IPR000160">
    <property type="entry name" value="GGDEF_dom"/>
</dbReference>
<feature type="transmembrane region" description="Helical" evidence="1">
    <location>
        <begin position="63"/>
        <end position="82"/>
    </location>
</feature>
<dbReference type="RefSeq" id="WP_188757125.1">
    <property type="nucleotide sequence ID" value="NZ_BMJY01000021.1"/>
</dbReference>
<dbReference type="InterPro" id="IPR029787">
    <property type="entry name" value="Nucleotide_cyclase"/>
</dbReference>
<dbReference type="SUPFAM" id="SSF55073">
    <property type="entry name" value="Nucleotide cyclase"/>
    <property type="match status" value="1"/>
</dbReference>
<evidence type="ECO:0000259" key="3">
    <source>
        <dbReference type="PROSITE" id="PS50887"/>
    </source>
</evidence>
<reference evidence="4" key="2">
    <citation type="submission" date="2020-09" db="EMBL/GenBank/DDBJ databases">
        <authorList>
            <person name="Sun Q."/>
            <person name="Zhou Y."/>
        </authorList>
    </citation>
    <scope>NUCLEOTIDE SEQUENCE</scope>
    <source>
        <strain evidence="4">CGMCC 1.15794</strain>
    </source>
</reference>
<dbReference type="Gene3D" id="3.20.20.450">
    <property type="entry name" value="EAL domain"/>
    <property type="match status" value="1"/>
</dbReference>
<reference evidence="4" key="1">
    <citation type="journal article" date="2014" name="Int. J. Syst. Evol. Microbiol.">
        <title>Complete genome sequence of Corynebacterium casei LMG S-19264T (=DSM 44701T), isolated from a smear-ripened cheese.</title>
        <authorList>
            <consortium name="US DOE Joint Genome Institute (JGI-PGF)"/>
            <person name="Walter F."/>
            <person name="Albersmeier A."/>
            <person name="Kalinowski J."/>
            <person name="Ruckert C."/>
        </authorList>
    </citation>
    <scope>NUCLEOTIDE SEQUENCE</scope>
    <source>
        <strain evidence="4">CGMCC 1.15794</strain>
    </source>
</reference>
<evidence type="ECO:0000313" key="5">
    <source>
        <dbReference type="Proteomes" id="UP000657592"/>
    </source>
</evidence>
<dbReference type="InterPro" id="IPR035919">
    <property type="entry name" value="EAL_sf"/>
</dbReference>
<feature type="domain" description="EAL" evidence="2">
    <location>
        <begin position="521"/>
        <end position="772"/>
    </location>
</feature>
<dbReference type="Pfam" id="PF00563">
    <property type="entry name" value="EAL"/>
    <property type="match status" value="1"/>
</dbReference>
<organism evidence="4 5">
    <name type="scientific">Microbacterium album</name>
    <dbReference type="NCBI Taxonomy" id="2053191"/>
    <lineage>
        <taxon>Bacteria</taxon>
        <taxon>Bacillati</taxon>
        <taxon>Actinomycetota</taxon>
        <taxon>Actinomycetes</taxon>
        <taxon>Micrococcales</taxon>
        <taxon>Microbacteriaceae</taxon>
        <taxon>Microbacterium</taxon>
    </lineage>
</organism>
<keyword evidence="1" id="KW-0812">Transmembrane</keyword>
<dbReference type="InterPro" id="IPR001633">
    <property type="entry name" value="EAL_dom"/>
</dbReference>
<name>A0A917MN26_9MICO</name>
<dbReference type="PROSITE" id="PS50887">
    <property type="entry name" value="GGDEF"/>
    <property type="match status" value="1"/>
</dbReference>
<feature type="transmembrane region" description="Helical" evidence="1">
    <location>
        <begin position="89"/>
        <end position="106"/>
    </location>
</feature>
<keyword evidence="1" id="KW-1133">Transmembrane helix</keyword>
<protein>
    <submittedName>
        <fullName evidence="4">Uncharacterized protein</fullName>
    </submittedName>
</protein>
<dbReference type="CDD" id="cd01949">
    <property type="entry name" value="GGDEF"/>
    <property type="match status" value="1"/>
</dbReference>
<dbReference type="AlphaFoldDB" id="A0A917MN26"/>
<dbReference type="InterPro" id="IPR050706">
    <property type="entry name" value="Cyclic-di-GMP_PDE-like"/>
</dbReference>
<evidence type="ECO:0000313" key="4">
    <source>
        <dbReference type="EMBL" id="GGH50383.1"/>
    </source>
</evidence>
<dbReference type="PANTHER" id="PTHR33121:SF70">
    <property type="entry name" value="SIGNALING PROTEIN YKOW"/>
    <property type="match status" value="1"/>
</dbReference>